<reference evidence="2" key="1">
    <citation type="journal article" date="2023" name="Plant J.">
        <title>Genome sequences and population genomics provide insights into the demographic history, inbreeding, and mutation load of two 'living fossil' tree species of Dipteronia.</title>
        <authorList>
            <person name="Feng Y."/>
            <person name="Comes H.P."/>
            <person name="Chen J."/>
            <person name="Zhu S."/>
            <person name="Lu R."/>
            <person name="Zhang X."/>
            <person name="Li P."/>
            <person name="Qiu J."/>
            <person name="Olsen K.M."/>
            <person name="Qiu Y."/>
        </authorList>
    </citation>
    <scope>NUCLEOTIDE SEQUENCE</scope>
    <source>
        <strain evidence="2">NBL</strain>
    </source>
</reference>
<feature type="domain" description="Phytocyanin" evidence="1">
    <location>
        <begin position="1"/>
        <end position="102"/>
    </location>
</feature>
<dbReference type="Proteomes" id="UP001281410">
    <property type="component" value="Unassembled WGS sequence"/>
</dbReference>
<gene>
    <name evidence="2" type="ORF">Dsin_026385</name>
</gene>
<dbReference type="EMBL" id="JANJYJ010000008">
    <property type="protein sequence ID" value="KAK3195075.1"/>
    <property type="molecule type" value="Genomic_DNA"/>
</dbReference>
<protein>
    <recommendedName>
        <fullName evidence="1">Phytocyanin domain-containing protein</fullName>
    </recommendedName>
</protein>
<dbReference type="GO" id="GO:0009055">
    <property type="term" value="F:electron transfer activity"/>
    <property type="evidence" value="ECO:0007669"/>
    <property type="project" value="InterPro"/>
</dbReference>
<evidence type="ECO:0000313" key="3">
    <source>
        <dbReference type="Proteomes" id="UP001281410"/>
    </source>
</evidence>
<dbReference type="Pfam" id="PF02298">
    <property type="entry name" value="Cu_bind_like"/>
    <property type="match status" value="1"/>
</dbReference>
<dbReference type="AlphaFoldDB" id="A0AAE0DXR4"/>
<comment type="caution">
    <text evidence="2">The sequence shown here is derived from an EMBL/GenBank/DDBJ whole genome shotgun (WGS) entry which is preliminary data.</text>
</comment>
<evidence type="ECO:0000259" key="1">
    <source>
        <dbReference type="PROSITE" id="PS51485"/>
    </source>
</evidence>
<sequence>MSDILLHDHQHLSQLPHFLCSLASDLLISTRFLTSSTSDLPLQLQGLHSVVELESESAYKSCDLGTALDSMNTGKDVVKLDKSGTRYFAYGTLGHCESVTRE</sequence>
<proteinExistence type="predicted"/>
<dbReference type="InterPro" id="IPR003245">
    <property type="entry name" value="Phytocyanin_dom"/>
</dbReference>
<evidence type="ECO:0000313" key="2">
    <source>
        <dbReference type="EMBL" id="KAK3195075.1"/>
    </source>
</evidence>
<dbReference type="Gene3D" id="2.60.40.420">
    <property type="entry name" value="Cupredoxins - blue copper proteins"/>
    <property type="match status" value="1"/>
</dbReference>
<dbReference type="InterPro" id="IPR008972">
    <property type="entry name" value="Cupredoxin"/>
</dbReference>
<accession>A0AAE0DXR4</accession>
<dbReference type="SUPFAM" id="SSF49503">
    <property type="entry name" value="Cupredoxins"/>
    <property type="match status" value="1"/>
</dbReference>
<keyword evidence="3" id="KW-1185">Reference proteome</keyword>
<name>A0AAE0DXR4_9ROSI</name>
<dbReference type="PROSITE" id="PS51485">
    <property type="entry name" value="PHYTOCYANIN"/>
    <property type="match status" value="1"/>
</dbReference>
<organism evidence="2 3">
    <name type="scientific">Dipteronia sinensis</name>
    <dbReference type="NCBI Taxonomy" id="43782"/>
    <lineage>
        <taxon>Eukaryota</taxon>
        <taxon>Viridiplantae</taxon>
        <taxon>Streptophyta</taxon>
        <taxon>Embryophyta</taxon>
        <taxon>Tracheophyta</taxon>
        <taxon>Spermatophyta</taxon>
        <taxon>Magnoliopsida</taxon>
        <taxon>eudicotyledons</taxon>
        <taxon>Gunneridae</taxon>
        <taxon>Pentapetalae</taxon>
        <taxon>rosids</taxon>
        <taxon>malvids</taxon>
        <taxon>Sapindales</taxon>
        <taxon>Sapindaceae</taxon>
        <taxon>Hippocastanoideae</taxon>
        <taxon>Acereae</taxon>
        <taxon>Dipteronia</taxon>
    </lineage>
</organism>